<feature type="transmembrane region" description="Helical" evidence="2">
    <location>
        <begin position="47"/>
        <end position="70"/>
    </location>
</feature>
<organism evidence="3 4">
    <name type="scientific">Paenibacillus peoriae</name>
    <dbReference type="NCBI Taxonomy" id="59893"/>
    <lineage>
        <taxon>Bacteria</taxon>
        <taxon>Bacillati</taxon>
        <taxon>Bacillota</taxon>
        <taxon>Bacilli</taxon>
        <taxon>Bacillales</taxon>
        <taxon>Paenibacillaceae</taxon>
        <taxon>Paenibacillus</taxon>
    </lineage>
</organism>
<evidence type="ECO:0000313" key="4">
    <source>
        <dbReference type="Proteomes" id="UP000516384"/>
    </source>
</evidence>
<gene>
    <name evidence="3" type="ORF">IAQ67_29050</name>
</gene>
<evidence type="ECO:0000256" key="2">
    <source>
        <dbReference type="SAM" id="Phobius"/>
    </source>
</evidence>
<keyword evidence="2" id="KW-0812">Transmembrane</keyword>
<feature type="region of interest" description="Disordered" evidence="1">
    <location>
        <begin position="81"/>
        <end position="117"/>
    </location>
</feature>
<feature type="compositionally biased region" description="Low complexity" evidence="1">
    <location>
        <begin position="84"/>
        <end position="117"/>
    </location>
</feature>
<geneLocation type="plasmid" evidence="3 4">
    <name>pPlas1</name>
</geneLocation>
<protein>
    <submittedName>
        <fullName evidence="3">Uncharacterized protein</fullName>
    </submittedName>
</protein>
<name>A0A7H0YH45_9BACL</name>
<keyword evidence="3" id="KW-0614">Plasmid</keyword>
<evidence type="ECO:0000256" key="1">
    <source>
        <dbReference type="SAM" id="MobiDB-lite"/>
    </source>
</evidence>
<dbReference type="AlphaFoldDB" id="A0A7H0YH45"/>
<sequence>MNKRFTFWNDDDGFSAKDFLMVLFCVLFAVFLIVAFIVSLVTGTLPAATITVIGMMDIVVPTIVGGVFGVQAVREFRRNKDTQDTATQTTIQDQPTSYTGTVNTTTASSTNDTVNFP</sequence>
<dbReference type="RefSeq" id="WP_190299710.1">
    <property type="nucleotide sequence ID" value="NZ_CP061173.1"/>
</dbReference>
<proteinExistence type="predicted"/>
<dbReference type="EMBL" id="CP061173">
    <property type="protein sequence ID" value="QNR70403.1"/>
    <property type="molecule type" value="Genomic_DNA"/>
</dbReference>
<evidence type="ECO:0000313" key="3">
    <source>
        <dbReference type="EMBL" id="QNR70403.1"/>
    </source>
</evidence>
<keyword evidence="2" id="KW-1133">Transmembrane helix</keyword>
<feature type="transmembrane region" description="Helical" evidence="2">
    <location>
        <begin position="20"/>
        <end position="41"/>
    </location>
</feature>
<dbReference type="Proteomes" id="UP000516384">
    <property type="component" value="Plasmid pPlas1"/>
</dbReference>
<accession>A0A7H0YH45</accession>
<reference evidence="3 4" key="1">
    <citation type="submission" date="2020-09" db="EMBL/GenBank/DDBJ databases">
        <title>Characterization of Paenibacillus peoriae strain ZF390 with broad-spectrum antimicrobial activity as a potential biocontrol agent.</title>
        <authorList>
            <person name="Li L."/>
            <person name="Zhao Y."/>
            <person name="Li B."/>
            <person name="Xie X."/>
        </authorList>
    </citation>
    <scope>NUCLEOTIDE SEQUENCE [LARGE SCALE GENOMIC DNA]</scope>
    <source>
        <strain evidence="3 4">ZF390</strain>
        <plasmid evidence="3 4">pPlas1</plasmid>
    </source>
</reference>
<keyword evidence="2" id="KW-0472">Membrane</keyword>